<feature type="coiled-coil region" evidence="1">
    <location>
        <begin position="34"/>
        <end position="61"/>
    </location>
</feature>
<evidence type="ECO:0000256" key="2">
    <source>
        <dbReference type="SAM" id="SignalP"/>
    </source>
</evidence>
<keyword evidence="2" id="KW-0732">Signal</keyword>
<dbReference type="RefSeq" id="WP_167184563.1">
    <property type="nucleotide sequence ID" value="NZ_JAAONZ010000004.1"/>
</dbReference>
<name>A0A9E5MM58_9GAMM</name>
<sequence>MLKKSMLAAAIALATVSAQAADTTPSMEEMWQLIQTQQAEINALKAQLNQTDSKLQQTEVKVSAAADAIEQGVVGSEALTQVASWVEKTSIGGYGEHHYNHFEDKNDEVDAHRFVLYFGHQFTDSVRFFSEFELEHGIAGEEQVGEVELEQAFIEWDYTQNHSVQLGQFLVPVGILNETHEPDTFYGTERNLVEKEIIPATWWETGVQLKGELAPGLNYNLALHSGLENAEGKIRSGRQKSAKANAEDFAYTARLKYTGIAGLELAATVQYQEDISQGALTEASAWLTEVHAAYTVGPFALRALWAEWDIDGDEIELLGRDSQDGWYLEPSYKFTDSLGVFARYSEYNTTAGFSNSDDTEVWEYGVNYWLTPTVVLKADYTDFVSESSGTDKDALNLGLGWSF</sequence>
<dbReference type="SUPFAM" id="SSF56935">
    <property type="entry name" value="Porins"/>
    <property type="match status" value="1"/>
</dbReference>
<feature type="signal peptide" evidence="2">
    <location>
        <begin position="1"/>
        <end position="20"/>
    </location>
</feature>
<proteinExistence type="predicted"/>
<reference evidence="3" key="1">
    <citation type="submission" date="2020-03" db="EMBL/GenBank/DDBJ databases">
        <authorList>
            <person name="Guo F."/>
        </authorList>
    </citation>
    <scope>NUCLEOTIDE SEQUENCE</scope>
    <source>
        <strain evidence="3">JCM 30134</strain>
    </source>
</reference>
<dbReference type="GO" id="GO:0015288">
    <property type="term" value="F:porin activity"/>
    <property type="evidence" value="ECO:0007669"/>
    <property type="project" value="InterPro"/>
</dbReference>
<keyword evidence="4" id="KW-1185">Reference proteome</keyword>
<keyword evidence="1" id="KW-0175">Coiled coil</keyword>
<dbReference type="Pfam" id="PF07396">
    <property type="entry name" value="Porin_O_P"/>
    <property type="match status" value="1"/>
</dbReference>
<accession>A0A9E5MM58</accession>
<evidence type="ECO:0000313" key="3">
    <source>
        <dbReference type="EMBL" id="NHO65525.1"/>
    </source>
</evidence>
<dbReference type="AlphaFoldDB" id="A0A9E5MM58"/>
<organism evidence="3 4">
    <name type="scientific">Pseudomaricurvus hydrocarbonicus</name>
    <dbReference type="NCBI Taxonomy" id="1470433"/>
    <lineage>
        <taxon>Bacteria</taxon>
        <taxon>Pseudomonadati</taxon>
        <taxon>Pseudomonadota</taxon>
        <taxon>Gammaproteobacteria</taxon>
        <taxon>Cellvibrionales</taxon>
        <taxon>Cellvibrionaceae</taxon>
        <taxon>Pseudomaricurvus</taxon>
    </lineage>
</organism>
<evidence type="ECO:0000256" key="1">
    <source>
        <dbReference type="SAM" id="Coils"/>
    </source>
</evidence>
<dbReference type="EMBL" id="JAAONZ010000004">
    <property type="protein sequence ID" value="NHO65525.1"/>
    <property type="molecule type" value="Genomic_DNA"/>
</dbReference>
<comment type="caution">
    <text evidence="3">The sequence shown here is derived from an EMBL/GenBank/DDBJ whole genome shotgun (WGS) entry which is preliminary data.</text>
</comment>
<dbReference type="InterPro" id="IPR023614">
    <property type="entry name" value="Porin_dom_sf"/>
</dbReference>
<gene>
    <name evidence="3" type="ORF">G8770_08240</name>
</gene>
<feature type="chain" id="PRO_5038681484" evidence="2">
    <location>
        <begin position="21"/>
        <end position="403"/>
    </location>
</feature>
<protein>
    <submittedName>
        <fullName evidence="3">Porin</fullName>
    </submittedName>
</protein>
<dbReference type="InterPro" id="IPR010870">
    <property type="entry name" value="Porin_O/P"/>
</dbReference>
<evidence type="ECO:0000313" key="4">
    <source>
        <dbReference type="Proteomes" id="UP000787472"/>
    </source>
</evidence>
<dbReference type="Proteomes" id="UP000787472">
    <property type="component" value="Unassembled WGS sequence"/>
</dbReference>
<dbReference type="GO" id="GO:0016020">
    <property type="term" value="C:membrane"/>
    <property type="evidence" value="ECO:0007669"/>
    <property type="project" value="InterPro"/>
</dbReference>
<dbReference type="Gene3D" id="2.40.160.10">
    <property type="entry name" value="Porin"/>
    <property type="match status" value="1"/>
</dbReference>